<feature type="transmembrane region" description="Helical" evidence="2">
    <location>
        <begin position="29"/>
        <end position="44"/>
    </location>
</feature>
<dbReference type="Proteomes" id="UP001203665">
    <property type="component" value="Unassembled WGS sequence"/>
</dbReference>
<organism evidence="4 5">
    <name type="scientific">Alkalicoccobacillus plakortidis</name>
    <dbReference type="NCBI Taxonomy" id="444060"/>
    <lineage>
        <taxon>Bacteria</taxon>
        <taxon>Bacillati</taxon>
        <taxon>Bacillota</taxon>
        <taxon>Bacilli</taxon>
        <taxon>Bacillales</taxon>
        <taxon>Bacillaceae</taxon>
        <taxon>Alkalicoccobacillus</taxon>
    </lineage>
</organism>
<dbReference type="Gene3D" id="1.20.120.1220">
    <property type="match status" value="1"/>
</dbReference>
<reference evidence="4" key="1">
    <citation type="submission" date="2022-06" db="EMBL/GenBank/DDBJ databases">
        <title>Alkalicoccobacillus porphyridii sp. nov., isolated from a marine red alga, Porphyridium purpureum and reclassification of Shouchella plakortidis and Shouchella gibsonii as Alkalicoccobacillus plakortidis comb. nov. and Alkalicoccobacillus gibsonii comb. nov.</title>
        <authorList>
            <person name="Kim K.H."/>
            <person name="Lee J.K."/>
            <person name="Han D.M."/>
            <person name="Baek J.H."/>
            <person name="Jeon C.O."/>
        </authorList>
    </citation>
    <scope>NUCLEOTIDE SEQUENCE</scope>
    <source>
        <strain evidence="4">DSM 19153</strain>
    </source>
</reference>
<feature type="transmembrane region" description="Helical" evidence="2">
    <location>
        <begin position="94"/>
        <end position="115"/>
    </location>
</feature>
<feature type="domain" description="Prepilin type IV endopeptidase peptidase" evidence="3">
    <location>
        <begin position="8"/>
        <end position="110"/>
    </location>
</feature>
<keyword evidence="2" id="KW-0812">Transmembrane</keyword>
<keyword evidence="5" id="KW-1185">Reference proteome</keyword>
<keyword evidence="2" id="KW-1133">Transmembrane helix</keyword>
<evidence type="ECO:0000313" key="4">
    <source>
        <dbReference type="EMBL" id="MCM2677120.1"/>
    </source>
</evidence>
<name>A0ABT0XMI3_9BACI</name>
<keyword evidence="4" id="KW-0378">Hydrolase</keyword>
<dbReference type="PANTHER" id="PTHR30487:SF0">
    <property type="entry name" value="PREPILIN LEADER PEPTIDASE_N-METHYLTRANSFERASE-RELATED"/>
    <property type="match status" value="1"/>
</dbReference>
<evidence type="ECO:0000256" key="1">
    <source>
        <dbReference type="ARBA" id="ARBA00005801"/>
    </source>
</evidence>
<sequence>MLQFHDYVLVVLMLVALYTDIRYHKLPNWLTVSGVAFGLVYHLISGGIDGLIFSGIGFLVATGIFLLLYVFRVLSAGDVKLFAAFGAIAGTEVVLHLMMYSIVFGGVIGIIILLFTRTFLSRMTGGLFALIGSITSKDLSHLEDYKVNRSTRIPFMYAVAPAVFTAYYFLVFA</sequence>
<proteinExistence type="inferred from homology"/>
<keyword evidence="2" id="KW-0472">Membrane</keyword>
<dbReference type="PANTHER" id="PTHR30487">
    <property type="entry name" value="TYPE 4 PREPILIN-LIKE PROTEINS LEADER PEPTIDE-PROCESSING ENZYME"/>
    <property type="match status" value="1"/>
</dbReference>
<feature type="transmembrane region" description="Helical" evidence="2">
    <location>
        <begin position="155"/>
        <end position="172"/>
    </location>
</feature>
<comment type="similarity">
    <text evidence="1">Belongs to the peptidase A24 family.</text>
</comment>
<dbReference type="GO" id="GO:0004190">
    <property type="term" value="F:aspartic-type endopeptidase activity"/>
    <property type="evidence" value="ECO:0007669"/>
    <property type="project" value="UniProtKB-EC"/>
</dbReference>
<dbReference type="RefSeq" id="WP_251610592.1">
    <property type="nucleotide sequence ID" value="NZ_JAMQJY010000003.1"/>
</dbReference>
<comment type="caution">
    <text evidence="4">The sequence shown here is derived from an EMBL/GenBank/DDBJ whole genome shotgun (WGS) entry which is preliminary data.</text>
</comment>
<gene>
    <name evidence="4" type="ORF">NDM98_17925</name>
</gene>
<dbReference type="InterPro" id="IPR000045">
    <property type="entry name" value="Prepilin_IV_endopep_pep"/>
</dbReference>
<dbReference type="InterPro" id="IPR050882">
    <property type="entry name" value="Prepilin_peptidase/N-MTase"/>
</dbReference>
<accession>A0ABT0XMI3</accession>
<evidence type="ECO:0000313" key="5">
    <source>
        <dbReference type="Proteomes" id="UP001203665"/>
    </source>
</evidence>
<dbReference type="Pfam" id="PF01478">
    <property type="entry name" value="Peptidase_A24"/>
    <property type="match status" value="1"/>
</dbReference>
<feature type="transmembrane region" description="Helical" evidence="2">
    <location>
        <begin position="7"/>
        <end position="23"/>
    </location>
</feature>
<dbReference type="EMBL" id="JAMQJY010000003">
    <property type="protein sequence ID" value="MCM2677120.1"/>
    <property type="molecule type" value="Genomic_DNA"/>
</dbReference>
<dbReference type="EC" id="3.4.23.43" evidence="4"/>
<evidence type="ECO:0000259" key="3">
    <source>
        <dbReference type="Pfam" id="PF01478"/>
    </source>
</evidence>
<protein>
    <submittedName>
        <fullName evidence="4">Prepilin peptidase</fullName>
        <ecNumber evidence="4">3.4.23.43</ecNumber>
    </submittedName>
</protein>
<evidence type="ECO:0000256" key="2">
    <source>
        <dbReference type="SAM" id="Phobius"/>
    </source>
</evidence>
<feature type="transmembrane region" description="Helical" evidence="2">
    <location>
        <begin position="51"/>
        <end position="74"/>
    </location>
</feature>